<proteinExistence type="inferred from homology"/>
<comment type="similarity">
    <text evidence="2">Belongs to the tubulin family.</text>
</comment>
<dbReference type="GO" id="GO:0000930">
    <property type="term" value="C:gamma-tubulin complex"/>
    <property type="evidence" value="ECO:0007669"/>
    <property type="project" value="InterPro"/>
</dbReference>
<reference evidence="8" key="1">
    <citation type="submission" date="2016-06" db="UniProtKB">
        <authorList>
            <consortium name="WormBaseParasite"/>
        </authorList>
    </citation>
    <scope>IDENTIFICATION</scope>
</reference>
<evidence type="ECO:0000256" key="1">
    <source>
        <dbReference type="ARBA" id="ARBA00004245"/>
    </source>
</evidence>
<dbReference type="WBParaSite" id="GPUH_0002178801-mRNA-1">
    <property type="protein sequence ID" value="GPUH_0002178801-mRNA-1"/>
    <property type="gene ID" value="GPUH_0002178801"/>
</dbReference>
<name>A0A183ELC0_9BILA</name>
<dbReference type="AlphaFoldDB" id="A0A183ELC0"/>
<keyword evidence="6" id="KW-0342">GTP-binding</keyword>
<dbReference type="GO" id="GO:0005874">
    <property type="term" value="C:microtubule"/>
    <property type="evidence" value="ECO:0007669"/>
    <property type="project" value="UniProtKB-KW"/>
</dbReference>
<evidence type="ECO:0000256" key="2">
    <source>
        <dbReference type="ARBA" id="ARBA00009636"/>
    </source>
</evidence>
<dbReference type="InterPro" id="IPR002454">
    <property type="entry name" value="Gamma_tubulin"/>
</dbReference>
<keyword evidence="5" id="KW-0547">Nucleotide-binding</keyword>
<dbReference type="InterPro" id="IPR008280">
    <property type="entry name" value="Tub_FtsZ_C"/>
</dbReference>
<sequence length="90" mass="10300">LNIVPCRSSPYLPTINRVTGLMLCNNTNIASIFQQNLNQCELLLRKKAYLDQFLREDPDIVAALNDAVERVRETTALYRKATEPDFLESE</sequence>
<comment type="subcellular location">
    <subcellularLocation>
        <location evidence="1">Cytoplasm</location>
        <location evidence="1">Cytoskeleton</location>
    </subcellularLocation>
</comment>
<dbReference type="GO" id="GO:0031122">
    <property type="term" value="P:cytoplasmic microtubule organization"/>
    <property type="evidence" value="ECO:0007669"/>
    <property type="project" value="InterPro"/>
</dbReference>
<dbReference type="Gene3D" id="1.10.287.600">
    <property type="entry name" value="Helix hairpin bin"/>
    <property type="match status" value="1"/>
</dbReference>
<evidence type="ECO:0000256" key="6">
    <source>
        <dbReference type="ARBA" id="ARBA00023134"/>
    </source>
</evidence>
<keyword evidence="3" id="KW-0963">Cytoplasm</keyword>
<accession>A0A183ELC0</accession>
<evidence type="ECO:0000256" key="7">
    <source>
        <dbReference type="ARBA" id="ARBA00023212"/>
    </source>
</evidence>
<protein>
    <submittedName>
        <fullName evidence="8">ING domain-containing protein</fullName>
    </submittedName>
</protein>
<evidence type="ECO:0000256" key="4">
    <source>
        <dbReference type="ARBA" id="ARBA00022701"/>
    </source>
</evidence>
<dbReference type="SUPFAM" id="SSF55307">
    <property type="entry name" value="Tubulin C-terminal domain-like"/>
    <property type="match status" value="1"/>
</dbReference>
<organism evidence="8">
    <name type="scientific">Gongylonema pulchrum</name>
    <dbReference type="NCBI Taxonomy" id="637853"/>
    <lineage>
        <taxon>Eukaryota</taxon>
        <taxon>Metazoa</taxon>
        <taxon>Ecdysozoa</taxon>
        <taxon>Nematoda</taxon>
        <taxon>Chromadorea</taxon>
        <taxon>Rhabditida</taxon>
        <taxon>Spirurina</taxon>
        <taxon>Spiruromorpha</taxon>
        <taxon>Spiruroidea</taxon>
        <taxon>Gongylonematidae</taxon>
        <taxon>Gongylonema</taxon>
    </lineage>
</organism>
<dbReference type="GO" id="GO:0005525">
    <property type="term" value="F:GTP binding"/>
    <property type="evidence" value="ECO:0007669"/>
    <property type="project" value="UniProtKB-KW"/>
</dbReference>
<evidence type="ECO:0000313" key="8">
    <source>
        <dbReference type="WBParaSite" id="GPUH_0002178801-mRNA-1"/>
    </source>
</evidence>
<keyword evidence="7" id="KW-0206">Cytoskeleton</keyword>
<dbReference type="GO" id="GO:0007020">
    <property type="term" value="P:microtubule nucleation"/>
    <property type="evidence" value="ECO:0007669"/>
    <property type="project" value="InterPro"/>
</dbReference>
<keyword evidence="4" id="KW-0493">Microtubule</keyword>
<evidence type="ECO:0000256" key="5">
    <source>
        <dbReference type="ARBA" id="ARBA00022741"/>
    </source>
</evidence>
<evidence type="ECO:0000256" key="3">
    <source>
        <dbReference type="ARBA" id="ARBA00022490"/>
    </source>
</evidence>
<dbReference type="InterPro" id="IPR023123">
    <property type="entry name" value="Tubulin_C"/>
</dbReference>
<dbReference type="PRINTS" id="PR01164">
    <property type="entry name" value="GAMMATUBULIN"/>
</dbReference>